<evidence type="ECO:0000313" key="2">
    <source>
        <dbReference type="EMBL" id="MFK9004478.1"/>
    </source>
</evidence>
<dbReference type="Pfam" id="PF20178">
    <property type="entry name" value="ToxA_N"/>
    <property type="match status" value="1"/>
</dbReference>
<dbReference type="Proteomes" id="UP001623008">
    <property type="component" value="Unassembled WGS sequence"/>
</dbReference>
<comment type="caution">
    <text evidence="2">The sequence shown here is derived from an EMBL/GenBank/DDBJ whole genome shotgun (WGS) entry which is preliminary data.</text>
</comment>
<evidence type="ECO:0000259" key="1">
    <source>
        <dbReference type="Pfam" id="PF20178"/>
    </source>
</evidence>
<accession>A0ABW8QY00</accession>
<sequence length="1724" mass="193189">MARVTPPYFFDEFLLPVRRDEPSPRERALGLSLKDLDWLHTLYYATDHARQNAQLRAAPMVVESFTIKGANQPTTALAGVFLMSPSPDGQKAVLYTPYGGMEVFDGRDSAMQELINRINNKSQGNDLFIFLSIDSRKALQADTALSLTHFTIDGAVLEFQEQTILAAQQQNLLALLNELRQTPTLEWMLQTLLGIMARTYFPKLDQRDTRVNCYADAPPGTASQQDQRWVASLTLSETLLQFYLSQAWPSGQTRTFFNPRHVTTGFSPEQLAQDLAHWHSLVEQASGVLSKVLGSLLKTYWNADARDGQSRLAFFAQVMRDTFRTDLLLKRQAGIISSDESQHLLAVLLPNPAVVTNPERLLHIDKVRIHAPYQHHVELAGTLMITDQNAYLYTQPRGLQVLKDQDDLKDTLISMLKAAGHQDELLNFLSREERTVFIGLDPLQISGVPINGNVFATLAADIAVKQLSNLEHALALFRRSDGAVDLAALLDCALDVRSLFDPRLLDLDAEGRWSLNPIASHDGRPSTVKAERAKQELPTLRAIEAALATERANHSTLRHLAAHALNTQLDSNELDLKAEEVNINTYASAAQQFEEREPQVSLNMVEHFLERLTGEAVPVMKGTHLGFYGLRERGGVFRLNSLTPAIFNKVIEQAMVPFVQHDVRTLPGLFLDTHQGKLSQGMLEGLRSEARLRHLSNTLDERSHAIIHTVLEGDSLTRLTRHGLNGFLPDVFSLALHVGAQTDLHALANCFVITERGGTDPQLSGKALLWTPRLGFQPFASVAHLYTTLQQYLAHPDGRMHLLENLPVRQRAPHQAYRLAPLQRIDDHLVNNRQRSYRDYVLDSIDYRLTMGLGARRLQDSLDSLMRQPAPLNLRRAAGIAQSIIQQEALPAWLGMAAPLEQRLHAELLEQYRLSAPDEQDYLHGIPPLREHVVGALATLLNARFASAVVNPEHVLISARQALSSPIQTLVDLAMCHLPDFSAGDVQPRSSTAVALPAALDSSAVEQLVRQLDLKSVYRDWFDTHLNADTEDARQRRALFCRQLPWQLLCHAHEERLEERLSSSAWSLIQQIFDMPDALARDTVSGVTAMIRPLELIATPGATAAPATGLYLISPQAGASGPLVLYTPYRPKQALQEYVSEDDLLHELGNPGALQDWVLRHLDSAHQATYRNLWQRPTRSGPSELRFGTSPVRGNILLRLFNDNRVMLGKMLESQFDAEGQAQWERFTGMVGKGIPNAVQFMAGKLAYPLVVWRSYQLFKDSAEHLQQHQWGAALKAFARGVASLASLRKELDKLLDSPVLSASQPTVDEWLNTPPPAAATLATMDLTQPLRTGLQVFEDHSVALSDLEKSALSHVFKHAATGRFYVPVEGKVYPVKRAGERWRLDRSPHEGPYVQRNAQDKWVLDLDRHHPRFGKSISRFAMRVNTRLAEREAINIEAVGMAQIGALSSWKAQCINEALNVATYYTVNCKRNLLKFADTRDPASRLGRFFNELFGLHTVTAEQVTRIEKRIDEVLNELVDHTLTNPDSMRFVTGTSRWGSEDTYGFTLPADSEKKIYLVDRFFDPMVDVYQNRLSTPFDLSAHARAATLIHEITHLSSDTEDIAYLDSMRPFHDLINVDIQGAQTLSSDLSELRRSALSTLTPDVMLFKAWDAYSQSWEDLGDRHLTRPVKERVLKLTGAKTLDDARKIFMSNEDKRMDIILANADSVTYLITQLGRELDKGA</sequence>
<organism evidence="2 3">
    <name type="scientific">Pseudomonas pergaminensis</name>
    <dbReference type="NCBI Taxonomy" id="2853159"/>
    <lineage>
        <taxon>Bacteria</taxon>
        <taxon>Pseudomonadati</taxon>
        <taxon>Pseudomonadota</taxon>
        <taxon>Gammaproteobacteria</taxon>
        <taxon>Pseudomonadales</taxon>
        <taxon>Pseudomonadaceae</taxon>
        <taxon>Pseudomonas</taxon>
    </lineage>
</organism>
<gene>
    <name evidence="2" type="ORF">ACJEBJ_10110</name>
</gene>
<dbReference type="Gene3D" id="3.40.390.10">
    <property type="entry name" value="Collagenase (Catalytic Domain)"/>
    <property type="match status" value="1"/>
</dbReference>
<feature type="domain" description="Dermonecrotic toxin N-terminal" evidence="1">
    <location>
        <begin position="926"/>
        <end position="1149"/>
    </location>
</feature>
<dbReference type="InterPro" id="IPR024079">
    <property type="entry name" value="MetalloPept_cat_dom_sf"/>
</dbReference>
<name>A0ABW8QY00_9PSED</name>
<evidence type="ECO:0000313" key="3">
    <source>
        <dbReference type="Proteomes" id="UP001623008"/>
    </source>
</evidence>
<reference evidence="2 3" key="1">
    <citation type="submission" date="2024-11" db="EMBL/GenBank/DDBJ databases">
        <authorList>
            <person name="Lucas J.A."/>
        </authorList>
    </citation>
    <scope>NUCLEOTIDE SEQUENCE [LARGE SCALE GENOMIC DNA]</scope>
    <source>
        <strain evidence="2 3">Z 7.15</strain>
    </source>
</reference>
<dbReference type="InterPro" id="IPR046673">
    <property type="entry name" value="ToxA_N"/>
</dbReference>
<keyword evidence="3" id="KW-1185">Reference proteome</keyword>
<dbReference type="RefSeq" id="WP_406597415.1">
    <property type="nucleotide sequence ID" value="NZ_JBJHQF010000012.1"/>
</dbReference>
<proteinExistence type="predicted"/>
<protein>
    <submittedName>
        <fullName evidence="2">Dermonecrotic toxin domain-containing protein</fullName>
    </submittedName>
</protein>
<dbReference type="EMBL" id="JBJHQF010000012">
    <property type="protein sequence ID" value="MFK9004478.1"/>
    <property type="molecule type" value="Genomic_DNA"/>
</dbReference>